<gene>
    <name evidence="3" type="ORF">GCM10007047_05210</name>
</gene>
<feature type="transmembrane region" description="Helical" evidence="1">
    <location>
        <begin position="384"/>
        <end position="407"/>
    </location>
</feature>
<keyword evidence="4" id="KW-1185">Reference proteome</keyword>
<protein>
    <submittedName>
        <fullName evidence="3">Uncharacterized protein</fullName>
    </submittedName>
</protein>
<keyword evidence="2" id="KW-0732">Signal</keyword>
<dbReference type="AlphaFoldDB" id="A0A8J3GDN4"/>
<reference evidence="3" key="2">
    <citation type="submission" date="2020-09" db="EMBL/GenBank/DDBJ databases">
        <authorList>
            <person name="Sun Q."/>
            <person name="Kim S."/>
        </authorList>
    </citation>
    <scope>NUCLEOTIDE SEQUENCE</scope>
    <source>
        <strain evidence="3">KCTC 12870</strain>
    </source>
</reference>
<dbReference type="RefSeq" id="WP_189511553.1">
    <property type="nucleotide sequence ID" value="NZ_BMXG01000002.1"/>
</dbReference>
<evidence type="ECO:0000256" key="1">
    <source>
        <dbReference type="SAM" id="Phobius"/>
    </source>
</evidence>
<feature type="signal peptide" evidence="2">
    <location>
        <begin position="1"/>
        <end position="22"/>
    </location>
</feature>
<keyword evidence="1" id="KW-1133">Transmembrane helix</keyword>
<proteinExistence type="predicted"/>
<keyword evidence="1" id="KW-0812">Transmembrane</keyword>
<reference evidence="3" key="1">
    <citation type="journal article" date="2014" name="Int. J. Syst. Evol. Microbiol.">
        <title>Complete genome sequence of Corynebacterium casei LMG S-19264T (=DSM 44701T), isolated from a smear-ripened cheese.</title>
        <authorList>
            <consortium name="US DOE Joint Genome Institute (JGI-PGF)"/>
            <person name="Walter F."/>
            <person name="Albersmeier A."/>
            <person name="Kalinowski J."/>
            <person name="Ruckert C."/>
        </authorList>
    </citation>
    <scope>NUCLEOTIDE SEQUENCE</scope>
    <source>
        <strain evidence="3">KCTC 12870</strain>
    </source>
</reference>
<sequence length="626" mass="69887">MMRRPLLLSLLALLALLPVLNAATGTVSYSIFAKPAAGIDIDAHLAWEEIPFDRAGFYPIQIRITNKSPRDGRWEVNSQSTSGYYQSSTSLRLTETLDVPAGETRTFRLLCPLADDQYNNELHLTFTGTGIDEYVYFSRSARNRHRGSLVHFGGMSEELFLEIGHQLQRKIDSLGEEIQYLSITTSIAPEDWRAYMAFDSLYFSQTEWEGLTPSSRRAVMDYVMAGGQLRVLVGERSMDTALSDIPAGSRTRAVGLGNVILFNGDIHTLEYDMERSVSVPPKRSGSKPTERIAIYDSSFDSFINFRFLPEGAFYRRTNNINEAFSSTDKMSQLLNKATSNKEFFEDSIVIEGVNFILIIISVIAFGVIVGPVNFFILARGRNRWRIFITIPAISLIFCALIVVSIIFSDGFGGNGTVSRLVIIDPVRKTKAYVQDELSVTGILMSGGFDIPDSATIRLLGAKLPESSMDASGHFQQTGDHFSGDYFASRRLQHNRLINVTPSREAIILQGSADAPELVSNLQASCQQIFYIDDQGQFWKAGGLGVGQTAKAMKSSAAEFNQWWRQREYIGGAPWMFSDYRGFAGRTGWFYAMAEPMRDAYPETLDSINWKDHQTIIAGPLVKKESI</sequence>
<evidence type="ECO:0000313" key="4">
    <source>
        <dbReference type="Proteomes" id="UP000642829"/>
    </source>
</evidence>
<feature type="transmembrane region" description="Helical" evidence="1">
    <location>
        <begin position="355"/>
        <end position="377"/>
    </location>
</feature>
<keyword evidence="1" id="KW-0472">Membrane</keyword>
<feature type="chain" id="PRO_5035172618" evidence="2">
    <location>
        <begin position="23"/>
        <end position="626"/>
    </location>
</feature>
<evidence type="ECO:0000313" key="3">
    <source>
        <dbReference type="EMBL" id="GHB92858.1"/>
    </source>
</evidence>
<evidence type="ECO:0000256" key="2">
    <source>
        <dbReference type="SAM" id="SignalP"/>
    </source>
</evidence>
<comment type="caution">
    <text evidence="3">The sequence shown here is derived from an EMBL/GenBank/DDBJ whole genome shotgun (WGS) entry which is preliminary data.</text>
</comment>
<dbReference type="EMBL" id="BMXG01000002">
    <property type="protein sequence ID" value="GHB92858.1"/>
    <property type="molecule type" value="Genomic_DNA"/>
</dbReference>
<organism evidence="3 4">
    <name type="scientific">Cerasicoccus arenae</name>
    <dbReference type="NCBI Taxonomy" id="424488"/>
    <lineage>
        <taxon>Bacteria</taxon>
        <taxon>Pseudomonadati</taxon>
        <taxon>Verrucomicrobiota</taxon>
        <taxon>Opitutia</taxon>
        <taxon>Puniceicoccales</taxon>
        <taxon>Cerasicoccaceae</taxon>
        <taxon>Cerasicoccus</taxon>
    </lineage>
</organism>
<accession>A0A8J3GDN4</accession>
<dbReference type="Proteomes" id="UP000642829">
    <property type="component" value="Unassembled WGS sequence"/>
</dbReference>
<name>A0A8J3GDN4_9BACT</name>